<name>A0AAP0HDD8_9ASTR</name>
<dbReference type="PANTHER" id="PTHR31623:SF118">
    <property type="entry name" value="BAHD ACYLTRANSFERASE"/>
    <property type="match status" value="1"/>
</dbReference>
<dbReference type="AlphaFoldDB" id="A0AAP0HDD8"/>
<gene>
    <name evidence="4" type="ORF">SSX86_000324</name>
</gene>
<evidence type="ECO:0000256" key="1">
    <source>
        <dbReference type="ARBA" id="ARBA00009861"/>
    </source>
</evidence>
<dbReference type="Gene3D" id="3.30.559.10">
    <property type="entry name" value="Chloramphenicol acetyltransferase-like domain"/>
    <property type="match status" value="2"/>
</dbReference>
<comment type="caution">
    <text evidence="4">The sequence shown here is derived from an EMBL/GenBank/DDBJ whole genome shotgun (WGS) entry which is preliminary data.</text>
</comment>
<dbReference type="Proteomes" id="UP001408789">
    <property type="component" value="Unassembled WGS sequence"/>
</dbReference>
<organism evidence="4 5">
    <name type="scientific">Deinandra increscens subsp. villosa</name>
    <dbReference type="NCBI Taxonomy" id="3103831"/>
    <lineage>
        <taxon>Eukaryota</taxon>
        <taxon>Viridiplantae</taxon>
        <taxon>Streptophyta</taxon>
        <taxon>Embryophyta</taxon>
        <taxon>Tracheophyta</taxon>
        <taxon>Spermatophyta</taxon>
        <taxon>Magnoliopsida</taxon>
        <taxon>eudicotyledons</taxon>
        <taxon>Gunneridae</taxon>
        <taxon>Pentapetalae</taxon>
        <taxon>asterids</taxon>
        <taxon>campanulids</taxon>
        <taxon>Asterales</taxon>
        <taxon>Asteraceae</taxon>
        <taxon>Asteroideae</taxon>
        <taxon>Heliantheae alliance</taxon>
        <taxon>Madieae</taxon>
        <taxon>Madiinae</taxon>
        <taxon>Deinandra</taxon>
    </lineage>
</organism>
<evidence type="ECO:0000313" key="4">
    <source>
        <dbReference type="EMBL" id="KAK9080566.1"/>
    </source>
</evidence>
<sequence>MVRLSGRHLHTAVSREIIKPSSPTPAHLQTYNLSSFDQLTTDAYMPMVIFYPNSKVHTNFHVKIMDMKNSLSRTLTQYYPFAGRLAKTTPTFVDCNDEGVEFLEAHNDNQLSDFLNNTQHEDLDHLFPNGLVWKHWRSCSFENDRASPLAIQVNQFACGGIAVAMSLSHKIADGSSLCNFFNDWATTTRLRSTEHNNASPINPHFISFKNTNLNSQGFSLDKSRGGVVTRSFVFPRLKLNDLKLKVIAMTAGSEQPITNPTQMEVLNWLLYKCALKAATKNNFGSFKPTGFVFVNNARNKMAEPLPKTTIGNFYTLPAFSTENPNKVTPSNFISLLVNLKMEVQGLQNFKDVAEIPQHPSLQTVIEDVQRKIDDYYLSASLCWYPMYEIDFGWGKPIKATIAGTYMRNCFLAMDARNGDGIEVLVSLVEEEMKIFQSDPELRSFC</sequence>
<dbReference type="InterPro" id="IPR023213">
    <property type="entry name" value="CAT-like_dom_sf"/>
</dbReference>
<evidence type="ECO:0000256" key="3">
    <source>
        <dbReference type="ARBA" id="ARBA00023315"/>
    </source>
</evidence>
<accession>A0AAP0HDD8</accession>
<evidence type="ECO:0000256" key="2">
    <source>
        <dbReference type="ARBA" id="ARBA00022679"/>
    </source>
</evidence>
<dbReference type="GO" id="GO:0016746">
    <property type="term" value="F:acyltransferase activity"/>
    <property type="evidence" value="ECO:0007669"/>
    <property type="project" value="UniProtKB-KW"/>
</dbReference>
<dbReference type="EMBL" id="JBCNJP010000002">
    <property type="protein sequence ID" value="KAK9080566.1"/>
    <property type="molecule type" value="Genomic_DNA"/>
</dbReference>
<comment type="similarity">
    <text evidence="1">Belongs to the plant acyltransferase family.</text>
</comment>
<evidence type="ECO:0000313" key="5">
    <source>
        <dbReference type="Proteomes" id="UP001408789"/>
    </source>
</evidence>
<keyword evidence="5" id="KW-1185">Reference proteome</keyword>
<keyword evidence="2" id="KW-0808">Transferase</keyword>
<reference evidence="4 5" key="1">
    <citation type="submission" date="2024-04" db="EMBL/GenBank/DDBJ databases">
        <title>The reference genome of an endangered Asteraceae, Deinandra increscens subsp. villosa, native to the Central Coast of California.</title>
        <authorList>
            <person name="Guilliams M."/>
            <person name="Hasenstab-Lehman K."/>
            <person name="Meyer R."/>
            <person name="Mcevoy S."/>
        </authorList>
    </citation>
    <scope>NUCLEOTIDE SEQUENCE [LARGE SCALE GENOMIC DNA]</scope>
    <source>
        <tissue evidence="4">Leaf</tissue>
    </source>
</reference>
<proteinExistence type="inferred from homology"/>
<dbReference type="Pfam" id="PF02458">
    <property type="entry name" value="Transferase"/>
    <property type="match status" value="1"/>
</dbReference>
<keyword evidence="3" id="KW-0012">Acyltransferase</keyword>
<dbReference type="PANTHER" id="PTHR31623">
    <property type="entry name" value="F21J9.9"/>
    <property type="match status" value="1"/>
</dbReference>
<protein>
    <submittedName>
        <fullName evidence="4">Uncharacterized protein</fullName>
    </submittedName>
</protein>